<dbReference type="InterPro" id="IPR040624">
    <property type="entry name" value="HalOD1"/>
</dbReference>
<dbReference type="Pfam" id="PF18545">
    <property type="entry name" value="HalOD1"/>
    <property type="match status" value="1"/>
</dbReference>
<sequence length="105" mass="11538">MTDEPERLERDGSERTGVVHAQYDWSVTTPAEAVIETVAVTVDREPTMLEPLYEVVDTDALNTIFRSIGSKPAGGETAVSFVFVGQQVTVHARGDVFVRPNFPDD</sequence>
<gene>
    <name evidence="2" type="ORF">ACFPM1_03460</name>
</gene>
<dbReference type="Proteomes" id="UP001596118">
    <property type="component" value="Unassembled WGS sequence"/>
</dbReference>
<comment type="caution">
    <text evidence="2">The sequence shown here is derived from an EMBL/GenBank/DDBJ whole genome shotgun (WGS) entry which is preliminary data.</text>
</comment>
<evidence type="ECO:0000313" key="2">
    <source>
        <dbReference type="EMBL" id="MFC5277827.1"/>
    </source>
</evidence>
<accession>A0ABD5QYN9</accession>
<protein>
    <submittedName>
        <fullName evidence="2">HalOD1 output domain-containing protein</fullName>
    </submittedName>
</protein>
<feature type="domain" description="Halobacterial output" evidence="1">
    <location>
        <begin position="28"/>
        <end position="100"/>
    </location>
</feature>
<dbReference type="AlphaFoldDB" id="A0ABD5QYN9"/>
<evidence type="ECO:0000259" key="1">
    <source>
        <dbReference type="Pfam" id="PF18545"/>
    </source>
</evidence>
<organism evidence="2 3">
    <name type="scientific">Halorubrum rubrum</name>
    <dbReference type="NCBI Taxonomy" id="1126240"/>
    <lineage>
        <taxon>Archaea</taxon>
        <taxon>Methanobacteriati</taxon>
        <taxon>Methanobacteriota</taxon>
        <taxon>Stenosarchaea group</taxon>
        <taxon>Halobacteria</taxon>
        <taxon>Halobacteriales</taxon>
        <taxon>Haloferacaceae</taxon>
        <taxon>Halorubrum</taxon>
    </lineage>
</organism>
<keyword evidence="3" id="KW-1185">Reference proteome</keyword>
<reference evidence="2 3" key="1">
    <citation type="journal article" date="2019" name="Int. J. Syst. Evol. Microbiol.">
        <title>The Global Catalogue of Microorganisms (GCM) 10K type strain sequencing project: providing services to taxonomists for standard genome sequencing and annotation.</title>
        <authorList>
            <consortium name="The Broad Institute Genomics Platform"/>
            <consortium name="The Broad Institute Genome Sequencing Center for Infectious Disease"/>
            <person name="Wu L."/>
            <person name="Ma J."/>
        </authorList>
    </citation>
    <scope>NUCLEOTIDE SEQUENCE [LARGE SCALE GENOMIC DNA]</scope>
    <source>
        <strain evidence="2 3">CGMCC 1.12124</strain>
    </source>
</reference>
<name>A0ABD5QYN9_9EURY</name>
<proteinExistence type="predicted"/>
<dbReference type="RefSeq" id="WP_256412344.1">
    <property type="nucleotide sequence ID" value="NZ_JANHDM010000009.1"/>
</dbReference>
<evidence type="ECO:0000313" key="3">
    <source>
        <dbReference type="Proteomes" id="UP001596118"/>
    </source>
</evidence>
<dbReference type="EMBL" id="JBHSKY010000003">
    <property type="protein sequence ID" value="MFC5277827.1"/>
    <property type="molecule type" value="Genomic_DNA"/>
</dbReference>